<dbReference type="Gene3D" id="3.40.1410.10">
    <property type="entry name" value="Chorismate lyase-like"/>
    <property type="match status" value="1"/>
</dbReference>
<evidence type="ECO:0000256" key="1">
    <source>
        <dbReference type="ARBA" id="ARBA00023015"/>
    </source>
</evidence>
<accession>A0A840IGC7</accession>
<comment type="caution">
    <text evidence="5">The sequence shown here is derived from an EMBL/GenBank/DDBJ whole genome shotgun (WGS) entry which is preliminary data.</text>
</comment>
<dbReference type="InterPro" id="IPR028978">
    <property type="entry name" value="Chorismate_lyase_/UTRA_dom_sf"/>
</dbReference>
<reference evidence="5 6" key="1">
    <citation type="submission" date="2020-08" db="EMBL/GenBank/DDBJ databases">
        <title>Genomic Encyclopedia of Archaeal and Bacterial Type Strains, Phase II (KMG-II): from individual species to whole genera.</title>
        <authorList>
            <person name="Goeker M."/>
        </authorList>
    </citation>
    <scope>NUCLEOTIDE SEQUENCE [LARGE SCALE GENOMIC DNA]</scope>
    <source>
        <strain evidence="5 6">DSM 23288</strain>
    </source>
</reference>
<feature type="domain" description="HTH gntR-type" evidence="4">
    <location>
        <begin position="4"/>
        <end position="72"/>
    </location>
</feature>
<dbReference type="PANTHER" id="PTHR44846">
    <property type="entry name" value="MANNOSYL-D-GLYCERATE TRANSPORT/METABOLISM SYSTEM REPRESSOR MNGR-RELATED"/>
    <property type="match status" value="1"/>
</dbReference>
<dbReference type="SUPFAM" id="SSF46785">
    <property type="entry name" value="Winged helix' DNA-binding domain"/>
    <property type="match status" value="1"/>
</dbReference>
<evidence type="ECO:0000313" key="6">
    <source>
        <dbReference type="Proteomes" id="UP000585272"/>
    </source>
</evidence>
<proteinExistence type="predicted"/>
<dbReference type="CDD" id="cd07377">
    <property type="entry name" value="WHTH_GntR"/>
    <property type="match status" value="1"/>
</dbReference>
<dbReference type="SMART" id="SM00345">
    <property type="entry name" value="HTH_GNTR"/>
    <property type="match status" value="1"/>
</dbReference>
<keyword evidence="3" id="KW-0804">Transcription</keyword>
<keyword evidence="6" id="KW-1185">Reference proteome</keyword>
<name>A0A840IGC7_9ACTN</name>
<dbReference type="PANTHER" id="PTHR44846:SF1">
    <property type="entry name" value="MANNOSYL-D-GLYCERATE TRANSPORT_METABOLISM SYSTEM REPRESSOR MNGR-RELATED"/>
    <property type="match status" value="1"/>
</dbReference>
<gene>
    <name evidence="5" type="ORF">BDZ31_003447</name>
</gene>
<keyword evidence="2" id="KW-0238">DNA-binding</keyword>
<evidence type="ECO:0000313" key="5">
    <source>
        <dbReference type="EMBL" id="MBB4663846.1"/>
    </source>
</evidence>
<dbReference type="Pfam" id="PF00392">
    <property type="entry name" value="GntR"/>
    <property type="match status" value="1"/>
</dbReference>
<dbReference type="GO" id="GO:0045892">
    <property type="term" value="P:negative regulation of DNA-templated transcription"/>
    <property type="evidence" value="ECO:0007669"/>
    <property type="project" value="TreeGrafter"/>
</dbReference>
<dbReference type="RefSeq" id="WP_183343570.1">
    <property type="nucleotide sequence ID" value="NZ_JACHNU010000005.1"/>
</dbReference>
<dbReference type="GO" id="GO:0003700">
    <property type="term" value="F:DNA-binding transcription factor activity"/>
    <property type="evidence" value="ECO:0007669"/>
    <property type="project" value="InterPro"/>
</dbReference>
<dbReference type="Proteomes" id="UP000585272">
    <property type="component" value="Unassembled WGS sequence"/>
</dbReference>
<dbReference type="GO" id="GO:0003677">
    <property type="term" value="F:DNA binding"/>
    <property type="evidence" value="ECO:0007669"/>
    <property type="project" value="UniProtKB-KW"/>
</dbReference>
<dbReference type="Gene3D" id="1.10.10.10">
    <property type="entry name" value="Winged helix-like DNA-binding domain superfamily/Winged helix DNA-binding domain"/>
    <property type="match status" value="1"/>
</dbReference>
<dbReference type="PROSITE" id="PS50949">
    <property type="entry name" value="HTH_GNTR"/>
    <property type="match status" value="1"/>
</dbReference>
<dbReference type="EMBL" id="JACHNU010000005">
    <property type="protein sequence ID" value="MBB4663846.1"/>
    <property type="molecule type" value="Genomic_DNA"/>
</dbReference>
<dbReference type="InterPro" id="IPR036388">
    <property type="entry name" value="WH-like_DNA-bd_sf"/>
</dbReference>
<protein>
    <submittedName>
        <fullName evidence="5">GntR family transcriptional regulator</fullName>
    </submittedName>
</protein>
<evidence type="ECO:0000256" key="3">
    <source>
        <dbReference type="ARBA" id="ARBA00023163"/>
    </source>
</evidence>
<dbReference type="Pfam" id="PF07702">
    <property type="entry name" value="UTRA"/>
    <property type="match status" value="1"/>
</dbReference>
<keyword evidence="1" id="KW-0805">Transcription regulation</keyword>
<dbReference type="SMART" id="SM00866">
    <property type="entry name" value="UTRA"/>
    <property type="match status" value="1"/>
</dbReference>
<evidence type="ECO:0000259" key="4">
    <source>
        <dbReference type="PROSITE" id="PS50949"/>
    </source>
</evidence>
<dbReference type="InterPro" id="IPR050679">
    <property type="entry name" value="Bact_HTH_transcr_reg"/>
</dbReference>
<dbReference type="SUPFAM" id="SSF64288">
    <property type="entry name" value="Chorismate lyase-like"/>
    <property type="match status" value="1"/>
</dbReference>
<sequence length="237" mass="26195">MASVPAHQQIRDELIAEIESGALGPGARLPGEIALAKRFGVTRMTLRQALAAMVNDGMLVRRQGVGTFVAQDAARRRNMTRLTGFREDMRNEGRPVETRMLAQEIRPATAEVATPLGLEEGAHVTLVERLRLVGGEPVVIQRSWIPYERCPELWREPLVEGSLYATLQTRWAVELRRADQSFSAVEASSEQAALLDVAPGAPLLQVERLTLDDANVPVEVAQSWMRPGFGITTHIER</sequence>
<organism evidence="5 6">
    <name type="scientific">Conexibacter arvalis</name>
    <dbReference type="NCBI Taxonomy" id="912552"/>
    <lineage>
        <taxon>Bacteria</taxon>
        <taxon>Bacillati</taxon>
        <taxon>Actinomycetota</taxon>
        <taxon>Thermoleophilia</taxon>
        <taxon>Solirubrobacterales</taxon>
        <taxon>Conexibacteraceae</taxon>
        <taxon>Conexibacter</taxon>
    </lineage>
</organism>
<dbReference type="InterPro" id="IPR000524">
    <property type="entry name" value="Tscrpt_reg_HTH_GntR"/>
</dbReference>
<evidence type="ECO:0000256" key="2">
    <source>
        <dbReference type="ARBA" id="ARBA00023125"/>
    </source>
</evidence>
<dbReference type="AlphaFoldDB" id="A0A840IGC7"/>
<dbReference type="InterPro" id="IPR011663">
    <property type="entry name" value="UTRA"/>
</dbReference>
<dbReference type="PRINTS" id="PR00035">
    <property type="entry name" value="HTHGNTR"/>
</dbReference>
<dbReference type="InterPro" id="IPR036390">
    <property type="entry name" value="WH_DNA-bd_sf"/>
</dbReference>